<comment type="caution">
    <text evidence="2">The sequence shown here is derived from an EMBL/GenBank/DDBJ whole genome shotgun (WGS) entry which is preliminary data.</text>
</comment>
<keyword evidence="3" id="KW-1185">Reference proteome</keyword>
<dbReference type="Proteomes" id="UP000033140">
    <property type="component" value="Unassembled WGS sequence"/>
</dbReference>
<accession>A0A0E9NAJ0</accession>
<evidence type="ECO:0000313" key="2">
    <source>
        <dbReference type="EMBL" id="GAO46872.1"/>
    </source>
</evidence>
<evidence type="ECO:0000256" key="1">
    <source>
        <dbReference type="SAM" id="MobiDB-lite"/>
    </source>
</evidence>
<reference evidence="2 3" key="3">
    <citation type="journal article" date="2015" name="Genome Announc.">
        <title>Draft Genome Sequence of the Archiascomycetous Yeast Saitoella complicata.</title>
        <authorList>
            <person name="Yamauchi K."/>
            <person name="Kondo S."/>
            <person name="Hamamoto M."/>
            <person name="Takahashi Y."/>
            <person name="Ogura Y."/>
            <person name="Hayashi T."/>
            <person name="Nishida H."/>
        </authorList>
    </citation>
    <scope>NUCLEOTIDE SEQUENCE [LARGE SCALE GENOMIC DNA]</scope>
    <source>
        <strain evidence="2 3">NRRL Y-17804</strain>
    </source>
</reference>
<sequence>MYLISGLCDLRICGARKLRPRRTASIREHVVITAKHAKRSLLRRLQPQETPDGPSFLFVRRLRRSRADQTPAVCDPSLLLTVTRRIKAHRKRQEAFGFCGDSRHCPTVHELCLRRPRRKTRHCQKHQAHPAAGTLDLPPSEAFWKGSAGDREQKYDRRSETTDRDRQTKPTNLHHPKTF</sequence>
<gene>
    <name evidence="2" type="ORF">G7K_1090-t1</name>
</gene>
<name>A0A0E9NAJ0_SAICN</name>
<proteinExistence type="predicted"/>
<organism evidence="2 3">
    <name type="scientific">Saitoella complicata (strain BCRC 22490 / CBS 7301 / JCM 7358 / NBRC 10748 / NRRL Y-17804)</name>
    <dbReference type="NCBI Taxonomy" id="698492"/>
    <lineage>
        <taxon>Eukaryota</taxon>
        <taxon>Fungi</taxon>
        <taxon>Dikarya</taxon>
        <taxon>Ascomycota</taxon>
        <taxon>Taphrinomycotina</taxon>
        <taxon>Taphrinomycotina incertae sedis</taxon>
        <taxon>Saitoella</taxon>
    </lineage>
</organism>
<reference evidence="2 3" key="2">
    <citation type="journal article" date="2014" name="J. Gen. Appl. Microbiol.">
        <title>The early diverging ascomycetous budding yeast Saitoella complicata has three histone deacetylases belonging to the Clr6, Hos2, and Rpd3 lineages.</title>
        <authorList>
            <person name="Nishida H."/>
            <person name="Matsumoto T."/>
            <person name="Kondo S."/>
            <person name="Hamamoto M."/>
            <person name="Yoshikawa H."/>
        </authorList>
    </citation>
    <scope>NUCLEOTIDE SEQUENCE [LARGE SCALE GENOMIC DNA]</scope>
    <source>
        <strain evidence="2 3">NRRL Y-17804</strain>
    </source>
</reference>
<dbReference type="AlphaFoldDB" id="A0A0E9NAJ0"/>
<reference evidence="2 3" key="1">
    <citation type="journal article" date="2011" name="J. Gen. Appl. Microbiol.">
        <title>Draft genome sequencing of the enigmatic yeast Saitoella complicata.</title>
        <authorList>
            <person name="Nishida H."/>
            <person name="Hamamoto M."/>
            <person name="Sugiyama J."/>
        </authorList>
    </citation>
    <scope>NUCLEOTIDE SEQUENCE [LARGE SCALE GENOMIC DNA]</scope>
    <source>
        <strain evidence="2 3">NRRL Y-17804</strain>
    </source>
</reference>
<dbReference type="RefSeq" id="XP_019025027.1">
    <property type="nucleotide sequence ID" value="XM_019167519.1"/>
</dbReference>
<protein>
    <submittedName>
        <fullName evidence="2">Uncharacterized protein</fullName>
    </submittedName>
</protein>
<dbReference type="EMBL" id="BACD03000006">
    <property type="protein sequence ID" value="GAO46872.1"/>
    <property type="molecule type" value="Genomic_DNA"/>
</dbReference>
<evidence type="ECO:0000313" key="3">
    <source>
        <dbReference type="Proteomes" id="UP000033140"/>
    </source>
</evidence>
<feature type="compositionally biased region" description="Basic residues" evidence="1">
    <location>
        <begin position="119"/>
        <end position="128"/>
    </location>
</feature>
<feature type="compositionally biased region" description="Basic and acidic residues" evidence="1">
    <location>
        <begin position="148"/>
        <end position="168"/>
    </location>
</feature>
<feature type="region of interest" description="Disordered" evidence="1">
    <location>
        <begin position="119"/>
        <end position="179"/>
    </location>
</feature>